<keyword evidence="1" id="KW-0472">Membrane</keyword>
<reference evidence="2 3" key="1">
    <citation type="submission" date="2020-01" db="EMBL/GenBank/DDBJ databases">
        <authorList>
            <person name="Gupta K D."/>
        </authorList>
    </citation>
    <scope>NUCLEOTIDE SEQUENCE [LARGE SCALE GENOMIC DNA]</scope>
</reference>
<keyword evidence="3" id="KW-1185">Reference proteome</keyword>
<organism evidence="2 3">
    <name type="scientific">Cyclocybe aegerita</name>
    <name type="common">Black poplar mushroom</name>
    <name type="synonym">Agrocybe aegerita</name>
    <dbReference type="NCBI Taxonomy" id="1973307"/>
    <lineage>
        <taxon>Eukaryota</taxon>
        <taxon>Fungi</taxon>
        <taxon>Dikarya</taxon>
        <taxon>Basidiomycota</taxon>
        <taxon>Agaricomycotina</taxon>
        <taxon>Agaricomycetes</taxon>
        <taxon>Agaricomycetidae</taxon>
        <taxon>Agaricales</taxon>
        <taxon>Agaricineae</taxon>
        <taxon>Bolbitiaceae</taxon>
        <taxon>Cyclocybe</taxon>
    </lineage>
</organism>
<keyword evidence="1" id="KW-1133">Transmembrane helix</keyword>
<dbReference type="OrthoDB" id="2673128at2759"/>
<protein>
    <submittedName>
        <fullName evidence="2">Uncharacterized protein</fullName>
    </submittedName>
</protein>
<dbReference type="EMBL" id="CACVBS010000088">
    <property type="protein sequence ID" value="CAA7270251.1"/>
    <property type="molecule type" value="Genomic_DNA"/>
</dbReference>
<gene>
    <name evidence="2" type="ORF">AAE3_LOCUS12493</name>
</gene>
<name>A0A8S0XZZ3_CYCAE</name>
<feature type="transmembrane region" description="Helical" evidence="1">
    <location>
        <begin position="43"/>
        <end position="63"/>
    </location>
</feature>
<accession>A0A8S0XZZ3</accession>
<comment type="caution">
    <text evidence="2">The sequence shown here is derived from an EMBL/GenBank/DDBJ whole genome shotgun (WGS) entry which is preliminary data.</text>
</comment>
<keyword evidence="1" id="KW-0812">Transmembrane</keyword>
<evidence type="ECO:0000256" key="1">
    <source>
        <dbReference type="SAM" id="Phobius"/>
    </source>
</evidence>
<evidence type="ECO:0000313" key="3">
    <source>
        <dbReference type="Proteomes" id="UP000467700"/>
    </source>
</evidence>
<dbReference type="Proteomes" id="UP000467700">
    <property type="component" value="Unassembled WGS sequence"/>
</dbReference>
<evidence type="ECO:0000313" key="2">
    <source>
        <dbReference type="EMBL" id="CAA7270251.1"/>
    </source>
</evidence>
<dbReference type="AlphaFoldDB" id="A0A8S0XZZ3"/>
<sequence>MPLPPRPLYLAQRGPQLLAGPITAYALTQLAHRFVPAYESTTFQTVVAVLLSGPILFALLLSYDDVKNYFAARVLGARLPPRVLDYSPGNVWSIVKELRAVEAGYLTDGIEENAEYCGGYVFNLRILFQNRMITLEPEHLKAVTVVYEWR</sequence>
<proteinExistence type="predicted"/>